<dbReference type="OrthoDB" id="7206808at2"/>
<dbReference type="EMBL" id="AP014946">
    <property type="protein sequence ID" value="BAT60155.1"/>
    <property type="molecule type" value="Genomic_DNA"/>
</dbReference>
<protein>
    <recommendedName>
        <fullName evidence="4">Transglutaminase</fullName>
    </recommendedName>
</protein>
<dbReference type="KEGG" id="vgo:GJW-30_1_02691"/>
<dbReference type="PANTHER" id="PTHR39327">
    <property type="match status" value="1"/>
</dbReference>
<sequence>MKTVKQGMKSAICALALGIISLSTAFAQSEPERFISTGAHAKAPIGWIEFCAENKGECADVSTLPLNATLNTKSWKELVRINTLVNKQVKPLTDQEHHGVLEKWSYPTDGYGDCEDYVLLKRKLLMTAGWPRSSLLITVVRDQKGDGHAVLMVRTDRGDFVLDNQEADVLLWSETPYQFVKRQSQTNANVWVSLGDPRPAPLTATSN</sequence>
<dbReference type="AlphaFoldDB" id="A0A0S3PW46"/>
<feature type="chain" id="PRO_5006615865" description="Transglutaminase" evidence="1">
    <location>
        <begin position="28"/>
        <end position="207"/>
    </location>
</feature>
<accession>A0A0S3PW46</accession>
<dbReference type="PANTHER" id="PTHR39327:SF1">
    <property type="entry name" value="BLR5470 PROTEIN"/>
    <property type="match status" value="1"/>
</dbReference>
<evidence type="ECO:0000313" key="2">
    <source>
        <dbReference type="EMBL" id="BAT60155.1"/>
    </source>
</evidence>
<evidence type="ECO:0008006" key="4">
    <source>
        <dbReference type="Google" id="ProtNLM"/>
    </source>
</evidence>
<gene>
    <name evidence="2" type="ORF">GJW-30_1_02691</name>
</gene>
<evidence type="ECO:0000256" key="1">
    <source>
        <dbReference type="SAM" id="SignalP"/>
    </source>
</evidence>
<name>A0A0S3PW46_9BRAD</name>
<organism evidence="2 3">
    <name type="scientific">Variibacter gotjawalensis</name>
    <dbReference type="NCBI Taxonomy" id="1333996"/>
    <lineage>
        <taxon>Bacteria</taxon>
        <taxon>Pseudomonadati</taxon>
        <taxon>Pseudomonadota</taxon>
        <taxon>Alphaproteobacteria</taxon>
        <taxon>Hyphomicrobiales</taxon>
        <taxon>Nitrobacteraceae</taxon>
        <taxon>Variibacter</taxon>
    </lineage>
</organism>
<keyword evidence="3" id="KW-1185">Reference proteome</keyword>
<dbReference type="Gene3D" id="3.10.620.30">
    <property type="match status" value="1"/>
</dbReference>
<dbReference type="RefSeq" id="WP_096356120.1">
    <property type="nucleotide sequence ID" value="NZ_AP014946.1"/>
</dbReference>
<proteinExistence type="predicted"/>
<feature type="signal peptide" evidence="1">
    <location>
        <begin position="1"/>
        <end position="27"/>
    </location>
</feature>
<dbReference type="Proteomes" id="UP000236884">
    <property type="component" value="Chromosome"/>
</dbReference>
<reference evidence="2 3" key="1">
    <citation type="submission" date="2015-08" db="EMBL/GenBank/DDBJ databases">
        <title>Investigation of the bacterial diversity of lava forest soil.</title>
        <authorList>
            <person name="Lee J.S."/>
        </authorList>
    </citation>
    <scope>NUCLEOTIDE SEQUENCE [LARGE SCALE GENOMIC DNA]</scope>
    <source>
        <strain evidence="2 3">GJW-30</strain>
    </source>
</reference>
<evidence type="ECO:0000313" key="3">
    <source>
        <dbReference type="Proteomes" id="UP000236884"/>
    </source>
</evidence>
<dbReference type="Pfam" id="PF06035">
    <property type="entry name" value="Peptidase_C93"/>
    <property type="match status" value="1"/>
</dbReference>
<keyword evidence="1" id="KW-0732">Signal</keyword>
<dbReference type="InterPro" id="IPR010319">
    <property type="entry name" value="Transglutaminase-like_Cys_pept"/>
</dbReference>